<evidence type="ECO:0000313" key="2">
    <source>
        <dbReference type="Proteomes" id="UP001056681"/>
    </source>
</evidence>
<dbReference type="Proteomes" id="UP001056681">
    <property type="component" value="Chromosome"/>
</dbReference>
<dbReference type="InterPro" id="IPR051082">
    <property type="entry name" value="Pentapeptide-BTB/POZ_domain"/>
</dbReference>
<dbReference type="Pfam" id="PF00805">
    <property type="entry name" value="Pentapeptide"/>
    <property type="match status" value="2"/>
</dbReference>
<reference evidence="1" key="1">
    <citation type="submission" date="2020-10" db="EMBL/GenBank/DDBJ databases">
        <title>Whole-genome sequence of Luteibacter sp. EIF3.</title>
        <authorList>
            <person name="Friedrich I."/>
            <person name="Hertel R."/>
            <person name="Daniel R."/>
        </authorList>
    </citation>
    <scope>NUCLEOTIDE SEQUENCE</scope>
    <source>
        <strain evidence="1">EIF3</strain>
    </source>
</reference>
<gene>
    <name evidence="1" type="ORF">IM816_07610</name>
</gene>
<dbReference type="RefSeq" id="WP_250340413.1">
    <property type="nucleotide sequence ID" value="NZ_CP063231.1"/>
</dbReference>
<accession>A0ABY4TB52</accession>
<keyword evidence="2" id="KW-1185">Reference proteome</keyword>
<name>A0ABY4TB52_9GAMM</name>
<organism evidence="1 2">
    <name type="scientific">Luteibacter flocculans</name>
    <dbReference type="NCBI Taxonomy" id="2780091"/>
    <lineage>
        <taxon>Bacteria</taxon>
        <taxon>Pseudomonadati</taxon>
        <taxon>Pseudomonadota</taxon>
        <taxon>Gammaproteobacteria</taxon>
        <taxon>Lysobacterales</taxon>
        <taxon>Rhodanobacteraceae</taxon>
        <taxon>Luteibacter</taxon>
    </lineage>
</organism>
<protein>
    <submittedName>
        <fullName evidence="1">Pentapeptide repeat-containing protein</fullName>
    </submittedName>
</protein>
<evidence type="ECO:0000313" key="1">
    <source>
        <dbReference type="EMBL" id="URL59941.1"/>
    </source>
</evidence>
<dbReference type="PANTHER" id="PTHR14136">
    <property type="entry name" value="BTB_POZ DOMAIN-CONTAINING PROTEIN KCTD9"/>
    <property type="match status" value="1"/>
</dbReference>
<proteinExistence type="predicted"/>
<dbReference type="Gene3D" id="2.160.20.80">
    <property type="entry name" value="E3 ubiquitin-protein ligase SopA"/>
    <property type="match status" value="1"/>
</dbReference>
<dbReference type="InterPro" id="IPR001646">
    <property type="entry name" value="5peptide_repeat"/>
</dbReference>
<dbReference type="PANTHER" id="PTHR14136:SF17">
    <property type="entry name" value="BTB_POZ DOMAIN-CONTAINING PROTEIN KCTD9"/>
    <property type="match status" value="1"/>
</dbReference>
<dbReference type="SUPFAM" id="SSF141571">
    <property type="entry name" value="Pentapeptide repeat-like"/>
    <property type="match status" value="1"/>
</dbReference>
<dbReference type="EMBL" id="CP063231">
    <property type="protein sequence ID" value="URL59941.1"/>
    <property type="molecule type" value="Genomic_DNA"/>
</dbReference>
<sequence>MAQLSFFATRDDLLSICDDVESNEHLVYTEMGHRMKLDFRSYLSASSISTLGKASADSSVSTTSYLLLDKEEKVNYESRRIGERDKFAVYEGINPEGIELTPGGIYQDGILLSGRLATMGLTKRSNQLYRLFASRIKKQFVRLGAYYVGAAAYAHLEQGWRLTDAVQSPARFDLRIPTSNPSMEGVLNGEDEDDGMTRKSYEASCRQLQPGFVKPGAVPAMLSRMPRFDDEEPFGVHLFRMIIDGDLDARNLTLPRTFIARSELSDVAFTGTDLSESSLCWNDFIDVNFDHVVLERCDMRASVFQNVSFRNADLRQADLRHSRFVDCDFHQAKMEGAVLDPSQLHDMRLSDVQCRQVALVPAGDEPPGG</sequence>